<dbReference type="EMBL" id="CP028901">
    <property type="protein sequence ID" value="AWB33778.1"/>
    <property type="molecule type" value="Genomic_DNA"/>
</dbReference>
<sequence>MSFLHRVGQIVIARTSFEGTRPTRPCRRRASRNRLVGEHLFGTNLARIRDVSAHAGCILPRGQHRSRRIAVPGGIGVTPGPHTSLVLTIDSGVRNLRVNVGNRTFHSRRLRSSKTLFRHPSVMQEAAGCAALLCDDPDTMSTMVHRST</sequence>
<accession>A0A2R4XJ15</accession>
<dbReference type="AlphaFoldDB" id="A0A2R4XJ15"/>
<dbReference type="Proteomes" id="UP000244571">
    <property type="component" value="Chromosome"/>
</dbReference>
<proteinExistence type="predicted"/>
<protein>
    <submittedName>
        <fullName evidence="1">Uncharacterized protein</fullName>
    </submittedName>
</protein>
<keyword evidence="2" id="KW-1185">Reference proteome</keyword>
<dbReference type="KEGG" id="boz:DBV39_08725"/>
<evidence type="ECO:0000313" key="1">
    <source>
        <dbReference type="EMBL" id="AWB33778.1"/>
    </source>
</evidence>
<evidence type="ECO:0000313" key="2">
    <source>
        <dbReference type="Proteomes" id="UP000244571"/>
    </source>
</evidence>
<gene>
    <name evidence="1" type="ORF">DBV39_08725</name>
</gene>
<reference evidence="1 2" key="1">
    <citation type="submission" date="2018-04" db="EMBL/GenBank/DDBJ databases">
        <title>Bordetella sp. HZ20 isolated from seawater.</title>
        <authorList>
            <person name="Sun C."/>
        </authorList>
    </citation>
    <scope>NUCLEOTIDE SEQUENCE [LARGE SCALE GENOMIC DNA]</scope>
    <source>
        <strain evidence="1 2">HZ20</strain>
    </source>
</reference>
<organism evidence="1 2">
    <name type="scientific">Orrella marina</name>
    <dbReference type="NCBI Taxonomy" id="2163011"/>
    <lineage>
        <taxon>Bacteria</taxon>
        <taxon>Pseudomonadati</taxon>
        <taxon>Pseudomonadota</taxon>
        <taxon>Betaproteobacteria</taxon>
        <taxon>Burkholderiales</taxon>
        <taxon>Alcaligenaceae</taxon>
        <taxon>Orrella</taxon>
    </lineage>
</organism>
<name>A0A2R4XJ15_9BURK</name>